<protein>
    <recommendedName>
        <fullName evidence="3">DUF945 domain-containing protein</fullName>
    </recommendedName>
</protein>
<gene>
    <name evidence="1" type="ORF">GAB14E_3121</name>
</gene>
<sequence length="429" mass="46346">MKKISIALTLIFAVLLIAPKFIGSVVESEREKVLAELNETDGISLTTSTYNNGWFGATVSSELTVDLEDDGLADITLQLKENLSFGPIIITEQAWHLGLGYSAMTFNFSAADVDEKIIKLINEKLHLGVLLSFNKDVTTFINAEEMSYEDGEGAIVSAPATAQFTLINNEHISGDFSWGGLELKDKNQRFVIGNVAMSTVQKVVSGDYLQGTAILTGDATFNVEKIDMYEQKNHIFSLTDAGLSSVVSLDNDLLALAIKYHAKEISASGQSFEQPNLEVVIANVDVNALQELNDTMASLSTGVAGQDDSAELLAALSAVAEKVLAKDPTLKVTDLSVVTEQGKIASEFNLNINKDLFDVNNINSMAMIMALEADAKGKAPMAFLAKLGVAPMVDNFVTQGYLTKQDDEVSFEAKYVQSQLTINGKAFQL</sequence>
<proteinExistence type="predicted"/>
<dbReference type="Pfam" id="PF06097">
    <property type="entry name" value="DUF945"/>
    <property type="match status" value="1"/>
</dbReference>
<dbReference type="Proteomes" id="UP000029868">
    <property type="component" value="Unassembled WGS sequence"/>
</dbReference>
<dbReference type="OrthoDB" id="6222832at2"/>
<accession>A0A099KLM1</accession>
<reference evidence="1 2" key="1">
    <citation type="submission" date="2014-08" db="EMBL/GenBank/DDBJ databases">
        <title>Genomic and Phenotypic Diversity of Colwellia psychrerythraea strains from Disparate Marine Basins.</title>
        <authorList>
            <person name="Techtmann S.M."/>
            <person name="Stelling S.C."/>
            <person name="Utturkar S.M."/>
            <person name="Alshibli N."/>
            <person name="Harris A."/>
            <person name="Brown S.D."/>
            <person name="Hazen T.C."/>
        </authorList>
    </citation>
    <scope>NUCLEOTIDE SEQUENCE [LARGE SCALE GENOMIC DNA]</scope>
    <source>
        <strain evidence="1 2">GAB14E</strain>
    </source>
</reference>
<organism evidence="1 2">
    <name type="scientific">Colwellia psychrerythraea</name>
    <name type="common">Vibrio psychroerythus</name>
    <dbReference type="NCBI Taxonomy" id="28229"/>
    <lineage>
        <taxon>Bacteria</taxon>
        <taxon>Pseudomonadati</taxon>
        <taxon>Pseudomonadota</taxon>
        <taxon>Gammaproteobacteria</taxon>
        <taxon>Alteromonadales</taxon>
        <taxon>Colwelliaceae</taxon>
        <taxon>Colwellia</taxon>
    </lineage>
</organism>
<dbReference type="AlphaFoldDB" id="A0A099KLM1"/>
<dbReference type="InterPro" id="IPR010352">
    <property type="entry name" value="DUF945"/>
</dbReference>
<dbReference type="PATRIC" id="fig|28229.3.peg.2839"/>
<evidence type="ECO:0000313" key="2">
    <source>
        <dbReference type="Proteomes" id="UP000029868"/>
    </source>
</evidence>
<dbReference type="EMBL" id="JQEC01000040">
    <property type="protein sequence ID" value="KGJ91639.1"/>
    <property type="molecule type" value="Genomic_DNA"/>
</dbReference>
<evidence type="ECO:0000313" key="1">
    <source>
        <dbReference type="EMBL" id="KGJ91639.1"/>
    </source>
</evidence>
<dbReference type="RefSeq" id="WP_033082863.1">
    <property type="nucleotide sequence ID" value="NZ_JQEC01000040.1"/>
</dbReference>
<evidence type="ECO:0008006" key="3">
    <source>
        <dbReference type="Google" id="ProtNLM"/>
    </source>
</evidence>
<comment type="caution">
    <text evidence="1">The sequence shown here is derived from an EMBL/GenBank/DDBJ whole genome shotgun (WGS) entry which is preliminary data.</text>
</comment>
<name>A0A099KLM1_COLPS</name>